<evidence type="ECO:0000256" key="6">
    <source>
        <dbReference type="ARBA" id="ARBA00023004"/>
    </source>
</evidence>
<dbReference type="GO" id="GO:0005506">
    <property type="term" value="F:iron ion binding"/>
    <property type="evidence" value="ECO:0007669"/>
    <property type="project" value="InterPro"/>
</dbReference>
<comment type="cofactor">
    <cofactor evidence="1">
        <name>heme</name>
        <dbReference type="ChEBI" id="CHEBI:30413"/>
    </cofactor>
</comment>
<dbReference type="GO" id="GO:0020037">
    <property type="term" value="F:heme binding"/>
    <property type="evidence" value="ECO:0007669"/>
    <property type="project" value="InterPro"/>
</dbReference>
<dbReference type="SUPFAM" id="SSF48264">
    <property type="entry name" value="Cytochrome P450"/>
    <property type="match status" value="1"/>
</dbReference>
<dbReference type="PRINTS" id="PR00464">
    <property type="entry name" value="EP450II"/>
</dbReference>
<feature type="transmembrane region" description="Helical" evidence="8">
    <location>
        <begin position="209"/>
        <end position="225"/>
    </location>
</feature>
<evidence type="ECO:0000256" key="1">
    <source>
        <dbReference type="ARBA" id="ARBA00001971"/>
    </source>
</evidence>
<comment type="similarity">
    <text evidence="2">Belongs to the cytochrome P450 family.</text>
</comment>
<dbReference type="GO" id="GO:0008395">
    <property type="term" value="F:steroid hydroxylase activity"/>
    <property type="evidence" value="ECO:0007669"/>
    <property type="project" value="TreeGrafter"/>
</dbReference>
<keyword evidence="6" id="KW-0408">Iron</keyword>
<accession>A0A087UW34</accession>
<dbReference type="InterPro" id="IPR002402">
    <property type="entry name" value="Cyt_P450_E_grp-II"/>
</dbReference>
<organism evidence="9 10">
    <name type="scientific">Stegodyphus mimosarum</name>
    <name type="common">African social velvet spider</name>
    <dbReference type="NCBI Taxonomy" id="407821"/>
    <lineage>
        <taxon>Eukaryota</taxon>
        <taxon>Metazoa</taxon>
        <taxon>Ecdysozoa</taxon>
        <taxon>Arthropoda</taxon>
        <taxon>Chelicerata</taxon>
        <taxon>Arachnida</taxon>
        <taxon>Araneae</taxon>
        <taxon>Araneomorphae</taxon>
        <taxon>Entelegynae</taxon>
        <taxon>Eresoidea</taxon>
        <taxon>Eresidae</taxon>
        <taxon>Stegodyphus</taxon>
    </lineage>
</organism>
<dbReference type="Gene3D" id="1.10.630.10">
    <property type="entry name" value="Cytochrome P450"/>
    <property type="match status" value="1"/>
</dbReference>
<name>A0A087UW34_STEMI</name>
<dbReference type="STRING" id="407821.A0A087UW34"/>
<dbReference type="GO" id="GO:0016705">
    <property type="term" value="F:oxidoreductase activity, acting on paired donors, with incorporation or reduction of molecular oxygen"/>
    <property type="evidence" value="ECO:0007669"/>
    <property type="project" value="InterPro"/>
</dbReference>
<keyword evidence="8" id="KW-0812">Transmembrane</keyword>
<dbReference type="InterPro" id="IPR050705">
    <property type="entry name" value="Cytochrome_P450_3A"/>
</dbReference>
<keyword evidence="3" id="KW-0349">Heme</keyword>
<dbReference type="InterPro" id="IPR036396">
    <property type="entry name" value="Cyt_P450_sf"/>
</dbReference>
<protein>
    <submittedName>
        <fullName evidence="9">Cytochrome P450 3A29</fullName>
    </submittedName>
</protein>
<evidence type="ECO:0000313" key="10">
    <source>
        <dbReference type="Proteomes" id="UP000054359"/>
    </source>
</evidence>
<evidence type="ECO:0000256" key="3">
    <source>
        <dbReference type="ARBA" id="ARBA00022617"/>
    </source>
</evidence>
<dbReference type="PANTHER" id="PTHR24302">
    <property type="entry name" value="CYTOCHROME P450 FAMILY 3"/>
    <property type="match status" value="1"/>
</dbReference>
<dbReference type="OMA" id="MRIMAHI"/>
<keyword evidence="4" id="KW-0479">Metal-binding</keyword>
<keyword evidence="10" id="KW-1185">Reference proteome</keyword>
<sequence length="365" mass="42520">MWITIACIAVAVVALFLRYYRKNDDYWKKRGIPFTPRESIITIFWNAYYKTVNERLMEMHRKHGRIFGGFEFRTPFLIVAEPELVKDILVKDFHIFSNKRDFATNDPTMDNMAFMLNGEDWKRVRTIITPAFTSKKMRIMAHIINDCSKTLVETLEKHAENKEPVNFKKLFGTFTMDVIACSAFATKIDCHNDPNNIFVKHARKIFEEFFALRMLIILLFFPNWLRKNLGFKIVPSAEFFRIVTLQVIKERRQKGHRHNDFLQLLMDAADEVTQEPEEPGNAGFKSIEKNDDEIDQFGSVTSKGISTSQKYTKLSQDELIAQCVMFFFVGYETAASTLSYIAYSLALNPDCQEKLIQEVDDAFQK</sequence>
<dbReference type="OrthoDB" id="6425091at2759"/>
<evidence type="ECO:0000256" key="4">
    <source>
        <dbReference type="ARBA" id="ARBA00022723"/>
    </source>
</evidence>
<dbReference type="AlphaFoldDB" id="A0A087UW34"/>
<dbReference type="Pfam" id="PF00067">
    <property type="entry name" value="p450"/>
    <property type="match status" value="1"/>
</dbReference>
<keyword evidence="7" id="KW-0503">Monooxygenase</keyword>
<reference evidence="9 10" key="1">
    <citation type="submission" date="2013-11" db="EMBL/GenBank/DDBJ databases">
        <title>Genome sequencing of Stegodyphus mimosarum.</title>
        <authorList>
            <person name="Bechsgaard J."/>
        </authorList>
    </citation>
    <scope>NUCLEOTIDE SEQUENCE [LARGE SCALE GENOMIC DNA]</scope>
</reference>
<evidence type="ECO:0000256" key="5">
    <source>
        <dbReference type="ARBA" id="ARBA00023002"/>
    </source>
</evidence>
<gene>
    <name evidence="9" type="ORF">X975_07681</name>
</gene>
<proteinExistence type="inferred from homology"/>
<keyword evidence="8" id="KW-0472">Membrane</keyword>
<feature type="non-terminal residue" evidence="9">
    <location>
        <position position="365"/>
    </location>
</feature>
<evidence type="ECO:0000256" key="2">
    <source>
        <dbReference type="ARBA" id="ARBA00010617"/>
    </source>
</evidence>
<dbReference type="PANTHER" id="PTHR24302:SF15">
    <property type="entry name" value="FATTY-ACID PEROXYGENASE"/>
    <property type="match status" value="1"/>
</dbReference>
<evidence type="ECO:0000313" key="9">
    <source>
        <dbReference type="EMBL" id="KFM81573.1"/>
    </source>
</evidence>
<dbReference type="Proteomes" id="UP000054359">
    <property type="component" value="Unassembled WGS sequence"/>
</dbReference>
<keyword evidence="8" id="KW-1133">Transmembrane helix</keyword>
<evidence type="ECO:0000256" key="8">
    <source>
        <dbReference type="SAM" id="Phobius"/>
    </source>
</evidence>
<keyword evidence="5" id="KW-0560">Oxidoreductase</keyword>
<dbReference type="EMBL" id="KK121937">
    <property type="protein sequence ID" value="KFM81573.1"/>
    <property type="molecule type" value="Genomic_DNA"/>
</dbReference>
<evidence type="ECO:0000256" key="7">
    <source>
        <dbReference type="ARBA" id="ARBA00023033"/>
    </source>
</evidence>
<dbReference type="InterPro" id="IPR001128">
    <property type="entry name" value="Cyt_P450"/>
</dbReference>